<feature type="region of interest" description="Disordered" evidence="1">
    <location>
        <begin position="113"/>
        <end position="143"/>
    </location>
</feature>
<dbReference type="InterPro" id="IPR042477">
    <property type="entry name" value="HMGXB4"/>
</dbReference>
<feature type="region of interest" description="Disordered" evidence="1">
    <location>
        <begin position="196"/>
        <end position="265"/>
    </location>
</feature>
<evidence type="ECO:0000256" key="1">
    <source>
        <dbReference type="SAM" id="MobiDB-lite"/>
    </source>
</evidence>
<gene>
    <name evidence="2" type="primary">hmgxb4_5</name>
    <name evidence="2" type="ORF">g.49319</name>
</gene>
<accession>A0A146LMY1</accession>
<dbReference type="PANTHER" id="PTHR46584">
    <property type="entry name" value="HMG DOMAIN-CONTAINING PROTEIN 4"/>
    <property type="match status" value="1"/>
</dbReference>
<proteinExistence type="predicted"/>
<name>A0A146LMY1_LYGHE</name>
<dbReference type="PANTHER" id="PTHR46584:SF1">
    <property type="entry name" value="HMG DOMAIN-CONTAINING PROTEIN 4"/>
    <property type="match status" value="1"/>
</dbReference>
<feature type="compositionally biased region" description="Basic and acidic residues" evidence="1">
    <location>
        <begin position="77"/>
        <end position="91"/>
    </location>
</feature>
<dbReference type="EMBL" id="GDHC01010582">
    <property type="protein sequence ID" value="JAQ08047.1"/>
    <property type="molecule type" value="Transcribed_RNA"/>
</dbReference>
<feature type="region of interest" description="Disordered" evidence="1">
    <location>
        <begin position="59"/>
        <end position="91"/>
    </location>
</feature>
<protein>
    <submittedName>
        <fullName evidence="2">HMG box-containing protein 4</fullName>
    </submittedName>
</protein>
<feature type="compositionally biased region" description="Low complexity" evidence="1">
    <location>
        <begin position="229"/>
        <end position="248"/>
    </location>
</feature>
<dbReference type="AlphaFoldDB" id="A0A146LMY1"/>
<reference evidence="2" key="1">
    <citation type="journal article" date="2016" name="Gigascience">
        <title>De novo construction of an expanded transcriptome assembly for the western tarnished plant bug, Lygus hesperus.</title>
        <authorList>
            <person name="Tassone E.E."/>
            <person name="Geib S.M."/>
            <person name="Hall B."/>
            <person name="Fabrick J.A."/>
            <person name="Brent C.S."/>
            <person name="Hull J.J."/>
        </authorList>
    </citation>
    <scope>NUCLEOTIDE SEQUENCE</scope>
</reference>
<evidence type="ECO:0000313" key="2">
    <source>
        <dbReference type="EMBL" id="JAQ08047.1"/>
    </source>
</evidence>
<organism evidence="2">
    <name type="scientific">Lygus hesperus</name>
    <name type="common">Western plant bug</name>
    <dbReference type="NCBI Taxonomy" id="30085"/>
    <lineage>
        <taxon>Eukaryota</taxon>
        <taxon>Metazoa</taxon>
        <taxon>Ecdysozoa</taxon>
        <taxon>Arthropoda</taxon>
        <taxon>Hexapoda</taxon>
        <taxon>Insecta</taxon>
        <taxon>Pterygota</taxon>
        <taxon>Neoptera</taxon>
        <taxon>Paraneoptera</taxon>
        <taxon>Hemiptera</taxon>
        <taxon>Heteroptera</taxon>
        <taxon>Panheteroptera</taxon>
        <taxon>Cimicomorpha</taxon>
        <taxon>Miridae</taxon>
        <taxon>Mirini</taxon>
        <taxon>Lygus</taxon>
    </lineage>
</organism>
<sequence>MDKKYKRKDDSFDFASKRGGVKQESELEVTGVSRSGRVRKKSSKLMDFENLDEIDIRASASKKKEKAENALASGETDFNRQTKKEQQRQPIVKEEVLTDEIFNSLLQDLGDTSVPYTKQERLSDESDHEIGYPPQEDSSMESMGSDMDDMDGNNMGRVEAAGFQSIAGDADFSNTSQSLYMMEKTNSKKKLVIKDGKIVGRTKSQRKDKGIWKRRAKRAADSAKVSGGRQQQNQQQQPPHHIQQVRQQTETKKMRSPPGRKFINKGQKELISPTNNSMMSVNASQDAKGAPKPHGVDQTVYKAVGTTPLDVAAHIRLLGESLTIIGERLTEHEGQIAVSGSFSVLLDSLLCVLAPLMCLTQQVPQMNVIPQEQLSSLMDNIAYIMPGL</sequence>
<feature type="region of interest" description="Disordered" evidence="1">
    <location>
        <begin position="15"/>
        <end position="41"/>
    </location>
</feature>
<feature type="compositionally biased region" description="Basic and acidic residues" evidence="1">
    <location>
        <begin position="118"/>
        <end position="130"/>
    </location>
</feature>